<feature type="region of interest" description="Disordered" evidence="1">
    <location>
        <begin position="71"/>
        <end position="97"/>
    </location>
</feature>
<sequence length="162" mass="17730">MIWAGLFSFIALSHFFPPLLLPERSLSVYVTTRNGKHLCQLGVSRAVAASAFSAYRRVISSRRFAMEADKTISPSSDRVNREGLQGPREDNSSRPVGTEVTVNDGASVWDGCVLGGDLNKNTVGFCSILLERCVIHAAWFSNAGFLAETSIVAYSLFKIMHD</sequence>
<evidence type="ECO:0000256" key="2">
    <source>
        <dbReference type="SAM" id="SignalP"/>
    </source>
</evidence>
<organism evidence="3 4">
    <name type="scientific">Gossypium stocksii</name>
    <dbReference type="NCBI Taxonomy" id="47602"/>
    <lineage>
        <taxon>Eukaryota</taxon>
        <taxon>Viridiplantae</taxon>
        <taxon>Streptophyta</taxon>
        <taxon>Embryophyta</taxon>
        <taxon>Tracheophyta</taxon>
        <taxon>Spermatophyta</taxon>
        <taxon>Magnoliopsida</taxon>
        <taxon>eudicotyledons</taxon>
        <taxon>Gunneridae</taxon>
        <taxon>Pentapetalae</taxon>
        <taxon>rosids</taxon>
        <taxon>malvids</taxon>
        <taxon>Malvales</taxon>
        <taxon>Malvaceae</taxon>
        <taxon>Malvoideae</taxon>
        <taxon>Gossypium</taxon>
    </lineage>
</organism>
<evidence type="ECO:0008006" key="5">
    <source>
        <dbReference type="Google" id="ProtNLM"/>
    </source>
</evidence>
<accession>A0A9D3VBJ7</accession>
<gene>
    <name evidence="3" type="ORF">J1N35_019889</name>
</gene>
<dbReference type="PANTHER" id="PTHR13061">
    <property type="entry name" value="DYNACTIN SUBUNIT P25"/>
    <property type="match status" value="1"/>
</dbReference>
<dbReference type="PANTHER" id="PTHR13061:SF29">
    <property type="entry name" value="GAMMA CARBONIC ANHYDRASE-LIKE 1, MITOCHONDRIAL-RELATED"/>
    <property type="match status" value="1"/>
</dbReference>
<evidence type="ECO:0000256" key="1">
    <source>
        <dbReference type="SAM" id="MobiDB-lite"/>
    </source>
</evidence>
<reference evidence="3 4" key="1">
    <citation type="journal article" date="2021" name="Plant Biotechnol. J.">
        <title>Multi-omics assisted identification of the key and species-specific regulatory components of drought-tolerant mechanisms in Gossypium stocksii.</title>
        <authorList>
            <person name="Yu D."/>
            <person name="Ke L."/>
            <person name="Zhang D."/>
            <person name="Wu Y."/>
            <person name="Sun Y."/>
            <person name="Mei J."/>
            <person name="Sun J."/>
            <person name="Sun Y."/>
        </authorList>
    </citation>
    <scope>NUCLEOTIDE SEQUENCE [LARGE SCALE GENOMIC DNA]</scope>
    <source>
        <strain evidence="4">cv. E1</strain>
        <tissue evidence="3">Leaf</tissue>
    </source>
</reference>
<proteinExistence type="predicted"/>
<comment type="caution">
    <text evidence="3">The sequence shown here is derived from an EMBL/GenBank/DDBJ whole genome shotgun (WGS) entry which is preliminary data.</text>
</comment>
<dbReference type="AlphaFoldDB" id="A0A9D3VBJ7"/>
<evidence type="ECO:0000313" key="3">
    <source>
        <dbReference type="EMBL" id="KAH1080128.1"/>
    </source>
</evidence>
<dbReference type="OrthoDB" id="1000736at2759"/>
<dbReference type="InterPro" id="IPR050484">
    <property type="entry name" value="Transf_Hexapept/Carb_Anhydrase"/>
</dbReference>
<dbReference type="EMBL" id="JAIQCV010000007">
    <property type="protein sequence ID" value="KAH1080128.1"/>
    <property type="molecule type" value="Genomic_DNA"/>
</dbReference>
<keyword evidence="4" id="KW-1185">Reference proteome</keyword>
<dbReference type="Proteomes" id="UP000828251">
    <property type="component" value="Unassembled WGS sequence"/>
</dbReference>
<feature type="signal peptide" evidence="2">
    <location>
        <begin position="1"/>
        <end position="15"/>
    </location>
</feature>
<feature type="chain" id="PRO_5039437247" description="RNase H type-1 domain-containing protein" evidence="2">
    <location>
        <begin position="16"/>
        <end position="162"/>
    </location>
</feature>
<protein>
    <recommendedName>
        <fullName evidence="5">RNase H type-1 domain-containing protein</fullName>
    </recommendedName>
</protein>
<name>A0A9D3VBJ7_9ROSI</name>
<keyword evidence="2" id="KW-0732">Signal</keyword>
<evidence type="ECO:0000313" key="4">
    <source>
        <dbReference type="Proteomes" id="UP000828251"/>
    </source>
</evidence>